<dbReference type="PANTHER" id="PTHR33418:SF1">
    <property type="entry name" value="HELICASE-ASSOCIATED DOMAIN-CONTAINING PROTEIN"/>
    <property type="match status" value="1"/>
</dbReference>
<protein>
    <recommendedName>
        <fullName evidence="2">Helicase-associated domain-containing protein</fullName>
    </recommendedName>
</protein>
<dbReference type="EMBL" id="CAKOGP040001714">
    <property type="protein sequence ID" value="CAJ1946696.1"/>
    <property type="molecule type" value="Genomic_DNA"/>
</dbReference>
<feature type="compositionally biased region" description="Low complexity" evidence="1">
    <location>
        <begin position="142"/>
        <end position="161"/>
    </location>
</feature>
<dbReference type="AlphaFoldDB" id="A0AAD2FN15"/>
<feature type="compositionally biased region" description="Polar residues" evidence="1">
    <location>
        <begin position="107"/>
        <end position="134"/>
    </location>
</feature>
<name>A0AAD2FN15_9STRA</name>
<sequence>MEKDNLYSMLGVMDQSVFTSLPRGHQFQDLSRANPQLQMTAASLFHCGADFEPTPINENSAAFGNRSGARPNENQLLRQVLNQANTVIDAENDFTLYGNSLGLSPSLMSSNHPQTQSAPVVPTAATSSSETCHASTDLHPDTAASPTESTAAASEEASPSTISQAVTSGRWYDRYQDLIQFKKEHGHCCVPSHWPKNPPLAQWVKRQRHQYKRSNEGLHSTITPARIEALNKMTFVWDPHSAFWEERLNELYEFRDKYGHCNVPTKFPDNPQLAIWAKCQRRQFKLFVSDGPKRSNMTVDRIAKLSRVGFVFNPRQINKRRA</sequence>
<gene>
    <name evidence="3" type="ORF">CYCCA115_LOCUS10792</name>
</gene>
<dbReference type="Proteomes" id="UP001295423">
    <property type="component" value="Unassembled WGS sequence"/>
</dbReference>
<dbReference type="PANTHER" id="PTHR33418">
    <property type="entry name" value="HELICASE-ASSOCIATED"/>
    <property type="match status" value="1"/>
</dbReference>
<organism evidence="3 4">
    <name type="scientific">Cylindrotheca closterium</name>
    <dbReference type="NCBI Taxonomy" id="2856"/>
    <lineage>
        <taxon>Eukaryota</taxon>
        <taxon>Sar</taxon>
        <taxon>Stramenopiles</taxon>
        <taxon>Ochrophyta</taxon>
        <taxon>Bacillariophyta</taxon>
        <taxon>Bacillariophyceae</taxon>
        <taxon>Bacillariophycidae</taxon>
        <taxon>Bacillariales</taxon>
        <taxon>Bacillariaceae</taxon>
        <taxon>Cylindrotheca</taxon>
    </lineage>
</organism>
<proteinExistence type="predicted"/>
<feature type="domain" description="Helicase-associated" evidence="2">
    <location>
        <begin position="170"/>
        <end position="235"/>
    </location>
</feature>
<feature type="region of interest" description="Disordered" evidence="1">
    <location>
        <begin position="107"/>
        <end position="163"/>
    </location>
</feature>
<evidence type="ECO:0000259" key="2">
    <source>
        <dbReference type="Pfam" id="PF03457"/>
    </source>
</evidence>
<keyword evidence="4" id="KW-1185">Reference proteome</keyword>
<evidence type="ECO:0000313" key="3">
    <source>
        <dbReference type="EMBL" id="CAJ1946696.1"/>
    </source>
</evidence>
<dbReference type="Gene3D" id="6.10.140.530">
    <property type="match status" value="2"/>
</dbReference>
<accession>A0AAD2FN15</accession>
<dbReference type="InterPro" id="IPR005114">
    <property type="entry name" value="Helicase_assoc"/>
</dbReference>
<comment type="caution">
    <text evidence="3">The sequence shown here is derived from an EMBL/GenBank/DDBJ whole genome shotgun (WGS) entry which is preliminary data.</text>
</comment>
<reference evidence="3" key="1">
    <citation type="submission" date="2023-08" db="EMBL/GenBank/DDBJ databases">
        <authorList>
            <person name="Audoor S."/>
            <person name="Bilcke G."/>
        </authorList>
    </citation>
    <scope>NUCLEOTIDE SEQUENCE</scope>
</reference>
<dbReference type="Pfam" id="PF03457">
    <property type="entry name" value="HA"/>
    <property type="match status" value="2"/>
</dbReference>
<evidence type="ECO:0000313" key="4">
    <source>
        <dbReference type="Proteomes" id="UP001295423"/>
    </source>
</evidence>
<evidence type="ECO:0000256" key="1">
    <source>
        <dbReference type="SAM" id="MobiDB-lite"/>
    </source>
</evidence>
<feature type="domain" description="Helicase-associated" evidence="2">
    <location>
        <begin position="241"/>
        <end position="310"/>
    </location>
</feature>